<feature type="region of interest" description="Disordered" evidence="1">
    <location>
        <begin position="59"/>
        <end position="78"/>
    </location>
</feature>
<reference evidence="2 3" key="1">
    <citation type="submission" date="2018-05" db="EMBL/GenBank/DDBJ databases">
        <title>Pararhodobacter marina sp. nov., isolated from deep-sea water of the Indian Ocean.</title>
        <authorList>
            <person name="Lai Q.Sr."/>
            <person name="Liu X."/>
            <person name="Shao Z."/>
        </authorList>
    </citation>
    <scope>NUCLEOTIDE SEQUENCE [LARGE SCALE GENOMIC DNA]</scope>
    <source>
        <strain evidence="2 3">CIC4N-9</strain>
    </source>
</reference>
<accession>A0A2U2C4X0</accession>
<dbReference type="Proteomes" id="UP000244940">
    <property type="component" value="Unassembled WGS sequence"/>
</dbReference>
<name>A0A2U2C4X0_9RHOB</name>
<dbReference type="InterPro" id="IPR046287">
    <property type="entry name" value="DUF6324"/>
</dbReference>
<feature type="compositionally biased region" description="Gly residues" evidence="1">
    <location>
        <begin position="61"/>
        <end position="71"/>
    </location>
</feature>
<dbReference type="AlphaFoldDB" id="A0A2U2C4X0"/>
<dbReference type="RefSeq" id="WP_109535117.1">
    <property type="nucleotide sequence ID" value="NZ_CAXPUO010000074.1"/>
</dbReference>
<evidence type="ECO:0000313" key="2">
    <source>
        <dbReference type="EMBL" id="PWE26881.1"/>
    </source>
</evidence>
<keyword evidence="3" id="KW-1185">Reference proteome</keyword>
<evidence type="ECO:0000256" key="1">
    <source>
        <dbReference type="SAM" id="MobiDB-lite"/>
    </source>
</evidence>
<sequence>MSINKESDIAANLQIGPTSVGMVRIYVEGDGIELPLDFDPEEALEIAEELRLAAEAAAGMRDGGAKGGAKPGKGKGKR</sequence>
<gene>
    <name evidence="2" type="ORF">C4N9_20055</name>
</gene>
<organism evidence="2 3">
    <name type="scientific">Pararhodobacter marinus</name>
    <dbReference type="NCBI Taxonomy" id="2184063"/>
    <lineage>
        <taxon>Bacteria</taxon>
        <taxon>Pseudomonadati</taxon>
        <taxon>Pseudomonadota</taxon>
        <taxon>Alphaproteobacteria</taxon>
        <taxon>Rhodobacterales</taxon>
        <taxon>Paracoccaceae</taxon>
        <taxon>Pararhodobacter</taxon>
    </lineage>
</organism>
<evidence type="ECO:0000313" key="3">
    <source>
        <dbReference type="Proteomes" id="UP000244940"/>
    </source>
</evidence>
<proteinExistence type="predicted"/>
<protein>
    <submittedName>
        <fullName evidence="2">Uncharacterized protein</fullName>
    </submittedName>
</protein>
<dbReference type="Pfam" id="PF19849">
    <property type="entry name" value="DUF6324"/>
    <property type="match status" value="1"/>
</dbReference>
<dbReference type="OrthoDB" id="7871758at2"/>
<dbReference type="EMBL" id="QEYD01000015">
    <property type="protein sequence ID" value="PWE26881.1"/>
    <property type="molecule type" value="Genomic_DNA"/>
</dbReference>
<dbReference type="GeneID" id="94367191"/>
<comment type="caution">
    <text evidence="2">The sequence shown here is derived from an EMBL/GenBank/DDBJ whole genome shotgun (WGS) entry which is preliminary data.</text>
</comment>